<protein>
    <recommendedName>
        <fullName evidence="3">Secreted protein</fullName>
    </recommendedName>
</protein>
<reference evidence="1" key="1">
    <citation type="submission" date="2019-10" db="EMBL/GenBank/DDBJ databases">
        <title>Draft genome sequece of Microseira wollei NIES-4236.</title>
        <authorList>
            <person name="Yamaguchi H."/>
            <person name="Suzuki S."/>
            <person name="Kawachi M."/>
        </authorList>
    </citation>
    <scope>NUCLEOTIDE SEQUENCE</scope>
    <source>
        <strain evidence="1">NIES-4236</strain>
    </source>
</reference>
<accession>A0AAV3XGZ0</accession>
<organism evidence="1 2">
    <name type="scientific">Microseira wollei NIES-4236</name>
    <dbReference type="NCBI Taxonomy" id="2530354"/>
    <lineage>
        <taxon>Bacteria</taxon>
        <taxon>Bacillati</taxon>
        <taxon>Cyanobacteriota</taxon>
        <taxon>Cyanophyceae</taxon>
        <taxon>Oscillatoriophycideae</taxon>
        <taxon>Aerosakkonematales</taxon>
        <taxon>Aerosakkonemataceae</taxon>
        <taxon>Microseira</taxon>
    </lineage>
</organism>
<keyword evidence="2" id="KW-1185">Reference proteome</keyword>
<comment type="caution">
    <text evidence="1">The sequence shown here is derived from an EMBL/GenBank/DDBJ whole genome shotgun (WGS) entry which is preliminary data.</text>
</comment>
<sequence>MPPFRTRVRCQVTLVMGWSCVSPVILAPRHPVLDFTLCVFIPHKYGRRVGKKPDTRLFQKVGYLRVKFIYTHLLSPEFQD</sequence>
<name>A0AAV3XGZ0_9CYAN</name>
<dbReference type="Proteomes" id="UP001050975">
    <property type="component" value="Unassembled WGS sequence"/>
</dbReference>
<gene>
    <name evidence="1" type="ORF">MiSe_45210</name>
</gene>
<dbReference type="EMBL" id="BLAY01000073">
    <property type="protein sequence ID" value="GET39749.1"/>
    <property type="molecule type" value="Genomic_DNA"/>
</dbReference>
<dbReference type="AlphaFoldDB" id="A0AAV3XGZ0"/>
<proteinExistence type="predicted"/>
<evidence type="ECO:0000313" key="2">
    <source>
        <dbReference type="Proteomes" id="UP001050975"/>
    </source>
</evidence>
<evidence type="ECO:0000313" key="1">
    <source>
        <dbReference type="EMBL" id="GET39749.1"/>
    </source>
</evidence>
<dbReference type="RefSeq" id="WP_226585267.1">
    <property type="nucleotide sequence ID" value="NZ_BLAY01000073.1"/>
</dbReference>
<evidence type="ECO:0008006" key="3">
    <source>
        <dbReference type="Google" id="ProtNLM"/>
    </source>
</evidence>